<accession>E2BN55</accession>
<sequence length="163" mass="18242">MICNARTCTECRYLKDDERQDDQTSFAEFLANCQHAKCKVVRLVRQQISKLQNMQSFPNTNGEHEPHEETYSEIYGKVHEKVHQGEVYEAQDEVQVRGRTQRVYEYSDTIASYGISRESGGPQVDAVGLEPRSSSGSFDVSGGCGRCDSLVCSGVRSLLLVVP</sequence>
<protein>
    <submittedName>
        <fullName evidence="1">Uncharacterized protein</fullName>
    </submittedName>
</protein>
<evidence type="ECO:0000313" key="2">
    <source>
        <dbReference type="Proteomes" id="UP000008237"/>
    </source>
</evidence>
<proteinExistence type="predicted"/>
<gene>
    <name evidence="1" type="ORF">EAI_07260</name>
</gene>
<name>E2BN55_HARSA</name>
<dbReference type="AlphaFoldDB" id="E2BN55"/>
<evidence type="ECO:0000313" key="1">
    <source>
        <dbReference type="EMBL" id="EFN82817.1"/>
    </source>
</evidence>
<dbReference type="OrthoDB" id="7540723at2759"/>
<organism evidence="2">
    <name type="scientific">Harpegnathos saltator</name>
    <name type="common">Jerdon's jumping ant</name>
    <dbReference type="NCBI Taxonomy" id="610380"/>
    <lineage>
        <taxon>Eukaryota</taxon>
        <taxon>Metazoa</taxon>
        <taxon>Ecdysozoa</taxon>
        <taxon>Arthropoda</taxon>
        <taxon>Hexapoda</taxon>
        <taxon>Insecta</taxon>
        <taxon>Pterygota</taxon>
        <taxon>Neoptera</taxon>
        <taxon>Endopterygota</taxon>
        <taxon>Hymenoptera</taxon>
        <taxon>Apocrita</taxon>
        <taxon>Aculeata</taxon>
        <taxon>Formicoidea</taxon>
        <taxon>Formicidae</taxon>
        <taxon>Ponerinae</taxon>
        <taxon>Ponerini</taxon>
        <taxon>Harpegnathos</taxon>
    </lineage>
</organism>
<dbReference type="EMBL" id="GL449385">
    <property type="protein sequence ID" value="EFN82817.1"/>
    <property type="molecule type" value="Genomic_DNA"/>
</dbReference>
<reference evidence="1 2" key="1">
    <citation type="journal article" date="2010" name="Science">
        <title>Genomic comparison of the ants Camponotus floridanus and Harpegnathos saltator.</title>
        <authorList>
            <person name="Bonasio R."/>
            <person name="Zhang G."/>
            <person name="Ye C."/>
            <person name="Mutti N.S."/>
            <person name="Fang X."/>
            <person name="Qin N."/>
            <person name="Donahue G."/>
            <person name="Yang P."/>
            <person name="Li Q."/>
            <person name="Li C."/>
            <person name="Zhang P."/>
            <person name="Huang Z."/>
            <person name="Berger S.L."/>
            <person name="Reinberg D."/>
            <person name="Wang J."/>
            <person name="Liebig J."/>
        </authorList>
    </citation>
    <scope>NUCLEOTIDE SEQUENCE [LARGE SCALE GENOMIC DNA]</scope>
    <source>
        <strain evidence="1 2">R22 G/1</strain>
    </source>
</reference>
<dbReference type="Proteomes" id="UP000008237">
    <property type="component" value="Unassembled WGS sequence"/>
</dbReference>
<dbReference type="InParanoid" id="E2BN55"/>
<keyword evidence="2" id="KW-1185">Reference proteome</keyword>